<dbReference type="Gene3D" id="1.10.150.690">
    <property type="entry name" value="DUF2063"/>
    <property type="match status" value="1"/>
</dbReference>
<gene>
    <name evidence="2" type="ORF">DFP89_102198</name>
</gene>
<dbReference type="InterPro" id="IPR044922">
    <property type="entry name" value="DUF2063_N_sf"/>
</dbReference>
<reference evidence="2 3" key="1">
    <citation type="submission" date="2018-07" db="EMBL/GenBank/DDBJ databases">
        <title>Genomic Encyclopedia of Type Strains, Phase III (KMG-III): the genomes of soil and plant-associated and newly described type strains.</title>
        <authorList>
            <person name="Whitman W."/>
        </authorList>
    </citation>
    <scope>NUCLEOTIDE SEQUENCE [LARGE SCALE GENOMIC DNA]</scope>
    <source>
        <strain evidence="2 3">CECT 8525</strain>
    </source>
</reference>
<accession>A0A368Z8Z6</accession>
<dbReference type="Proteomes" id="UP000253345">
    <property type="component" value="Unassembled WGS sequence"/>
</dbReference>
<name>A0A368Z8Z6_9RHOB</name>
<dbReference type="Pfam" id="PF09836">
    <property type="entry name" value="DUF2063"/>
    <property type="match status" value="1"/>
</dbReference>
<sequence>MPAHAELTAAFRSALASDALPPGVTARDPTETVRRFAVYRNNVAHSLARALAARFPVIERLLGAQFFAALAREFLTAHPPVSPMLFRWGEAFPGFLHSFPPLADYPYLPDVARLEWLRGEAYHAPDASAAGPAQLAQAAQEPAARGARLHPSVRILQADYAALTIWQANQPEAVPPAELDAGIPESVLILRDAADQVRVLPLRTGDPAFLQALMHGATLLAAAEAALRHQPGHDPGPLLLTLAQAGAITAFPYGKTPQ</sequence>
<dbReference type="AlphaFoldDB" id="A0A368Z8Z6"/>
<dbReference type="RefSeq" id="WP_114347994.1">
    <property type="nucleotide sequence ID" value="NZ_QPJL01000002.1"/>
</dbReference>
<evidence type="ECO:0000313" key="2">
    <source>
        <dbReference type="EMBL" id="RCW88268.1"/>
    </source>
</evidence>
<evidence type="ECO:0000313" key="3">
    <source>
        <dbReference type="Proteomes" id="UP000253345"/>
    </source>
</evidence>
<protein>
    <recommendedName>
        <fullName evidence="1">Putative DNA-binding domain-containing protein</fullName>
    </recommendedName>
</protein>
<feature type="domain" description="Putative DNA-binding" evidence="1">
    <location>
        <begin position="7"/>
        <end position="96"/>
    </location>
</feature>
<dbReference type="OrthoDB" id="4146344at2"/>
<dbReference type="InterPro" id="IPR018640">
    <property type="entry name" value="DUF2063"/>
</dbReference>
<keyword evidence="3" id="KW-1185">Reference proteome</keyword>
<comment type="caution">
    <text evidence="2">The sequence shown here is derived from an EMBL/GenBank/DDBJ whole genome shotgun (WGS) entry which is preliminary data.</text>
</comment>
<dbReference type="EMBL" id="QPJL01000002">
    <property type="protein sequence ID" value="RCW88268.1"/>
    <property type="molecule type" value="Genomic_DNA"/>
</dbReference>
<organism evidence="2 3">
    <name type="scientific">Paracoccus lutimaris</name>
    <dbReference type="NCBI Taxonomy" id="1490030"/>
    <lineage>
        <taxon>Bacteria</taxon>
        <taxon>Pseudomonadati</taxon>
        <taxon>Pseudomonadota</taxon>
        <taxon>Alphaproteobacteria</taxon>
        <taxon>Rhodobacterales</taxon>
        <taxon>Paracoccaceae</taxon>
        <taxon>Paracoccus</taxon>
    </lineage>
</organism>
<evidence type="ECO:0000259" key="1">
    <source>
        <dbReference type="Pfam" id="PF09836"/>
    </source>
</evidence>
<proteinExistence type="predicted"/>